<gene>
    <name evidence="1" type="ORF">BDZ94DRAFT_1264064</name>
</gene>
<protein>
    <submittedName>
        <fullName evidence="1">Uncharacterized protein</fullName>
    </submittedName>
</protein>
<comment type="caution">
    <text evidence="1">The sequence shown here is derived from an EMBL/GenBank/DDBJ whole genome shotgun (WGS) entry which is preliminary data.</text>
</comment>
<sequence length="270" mass="30597">MAYISLLYSSSALLWNHRKTILMATITLSCPTHNGITKGSELLTSWGSSLEPPNTKRDPHSFPSFDSKNITRPHEPILYLPPLLSSLPERFPSEELPSQNPPLVTETRLPDIDPASLSLHKALHRFKPLNSNYAGTDYGEAFNWPELVLPEDEEREWYAVVFRSKRKAGSDSGSLYHADKLAHEEAIRNGGLIMYWYGVPDEITGINLATCIWQSRQHAITANSRPFHIKAVRLAVGSYEMYNLERYVLRKERGDTKVTIELYVTGDVGW</sequence>
<reference evidence="1" key="1">
    <citation type="submission" date="2020-11" db="EMBL/GenBank/DDBJ databases">
        <authorList>
            <consortium name="DOE Joint Genome Institute"/>
            <person name="Ahrendt S."/>
            <person name="Riley R."/>
            <person name="Andreopoulos W."/>
            <person name="Labutti K."/>
            <person name="Pangilinan J."/>
            <person name="Ruiz-Duenas F.J."/>
            <person name="Barrasa J.M."/>
            <person name="Sanchez-Garcia M."/>
            <person name="Camarero S."/>
            <person name="Miyauchi S."/>
            <person name="Serrano A."/>
            <person name="Linde D."/>
            <person name="Babiker R."/>
            <person name="Drula E."/>
            <person name="Ayuso-Fernandez I."/>
            <person name="Pacheco R."/>
            <person name="Padilla G."/>
            <person name="Ferreira P."/>
            <person name="Barriuso J."/>
            <person name="Kellner H."/>
            <person name="Castanera R."/>
            <person name="Alfaro M."/>
            <person name="Ramirez L."/>
            <person name="Pisabarro A.G."/>
            <person name="Kuo A."/>
            <person name="Tritt A."/>
            <person name="Lipzen A."/>
            <person name="He G."/>
            <person name="Yan M."/>
            <person name="Ng V."/>
            <person name="Cullen D."/>
            <person name="Martin F."/>
            <person name="Rosso M.-N."/>
            <person name="Henrissat B."/>
            <person name="Hibbett D."/>
            <person name="Martinez A.T."/>
            <person name="Grigoriev I.V."/>
        </authorList>
    </citation>
    <scope>NUCLEOTIDE SEQUENCE</scope>
    <source>
        <strain evidence="1">CBS 247.69</strain>
    </source>
</reference>
<evidence type="ECO:0000313" key="1">
    <source>
        <dbReference type="EMBL" id="KAF9461272.1"/>
    </source>
</evidence>
<keyword evidence="2" id="KW-1185">Reference proteome</keyword>
<dbReference type="PANTHER" id="PTHR36986:SF1">
    <property type="entry name" value="UPF0643 PROTEIN PB2B2.08"/>
    <property type="match status" value="1"/>
</dbReference>
<accession>A0A9P6CD18</accession>
<dbReference type="Proteomes" id="UP000807353">
    <property type="component" value="Unassembled WGS sequence"/>
</dbReference>
<organism evidence="1 2">
    <name type="scientific">Collybia nuda</name>
    <dbReference type="NCBI Taxonomy" id="64659"/>
    <lineage>
        <taxon>Eukaryota</taxon>
        <taxon>Fungi</taxon>
        <taxon>Dikarya</taxon>
        <taxon>Basidiomycota</taxon>
        <taxon>Agaricomycotina</taxon>
        <taxon>Agaricomycetes</taxon>
        <taxon>Agaricomycetidae</taxon>
        <taxon>Agaricales</taxon>
        <taxon>Tricholomatineae</taxon>
        <taxon>Clitocybaceae</taxon>
        <taxon>Collybia</taxon>
    </lineage>
</organism>
<dbReference type="EMBL" id="MU150286">
    <property type="protein sequence ID" value="KAF9461272.1"/>
    <property type="molecule type" value="Genomic_DNA"/>
</dbReference>
<evidence type="ECO:0000313" key="2">
    <source>
        <dbReference type="Proteomes" id="UP000807353"/>
    </source>
</evidence>
<name>A0A9P6CD18_9AGAR</name>
<dbReference type="OrthoDB" id="2140489at2759"/>
<proteinExistence type="predicted"/>
<dbReference type="PANTHER" id="PTHR36986">
    <property type="entry name" value="UPF0643 PROTEIN PB2B2.08"/>
    <property type="match status" value="1"/>
</dbReference>
<dbReference type="AlphaFoldDB" id="A0A9P6CD18"/>